<dbReference type="GO" id="GO:0061621">
    <property type="term" value="P:canonical glycolysis"/>
    <property type="evidence" value="ECO:0007669"/>
    <property type="project" value="TreeGrafter"/>
</dbReference>
<dbReference type="PRINTS" id="PR00476">
    <property type="entry name" value="PHFRCTKINASE"/>
</dbReference>
<keyword evidence="5" id="KW-0963">Cytoplasm</keyword>
<dbReference type="PROSITE" id="PS00433">
    <property type="entry name" value="PHOSPHOFRUCTOKINASE"/>
    <property type="match status" value="1"/>
</dbReference>
<accession>A0A0F9PSB4</accession>
<dbReference type="HAMAP" id="MF_01976">
    <property type="entry name" value="Phosphofructokinase_III"/>
    <property type="match status" value="1"/>
</dbReference>
<dbReference type="GO" id="GO:0005524">
    <property type="term" value="F:ATP binding"/>
    <property type="evidence" value="ECO:0007669"/>
    <property type="project" value="InterPro"/>
</dbReference>
<dbReference type="AlphaFoldDB" id="A0A0F9PSB4"/>
<evidence type="ECO:0000256" key="4">
    <source>
        <dbReference type="ARBA" id="ARBA00012055"/>
    </source>
</evidence>
<dbReference type="SUPFAM" id="SSF53784">
    <property type="entry name" value="Phosphofructokinase"/>
    <property type="match status" value="1"/>
</dbReference>
<evidence type="ECO:0000256" key="1">
    <source>
        <dbReference type="ARBA" id="ARBA00001946"/>
    </source>
</evidence>
<dbReference type="InterPro" id="IPR015912">
    <property type="entry name" value="Phosphofructokinase_CS"/>
</dbReference>
<dbReference type="FunFam" id="3.40.50.460:FF:000002">
    <property type="entry name" value="ATP-dependent 6-phosphofructokinase"/>
    <property type="match status" value="1"/>
</dbReference>
<dbReference type="GO" id="GO:0046872">
    <property type="term" value="F:metal ion binding"/>
    <property type="evidence" value="ECO:0007669"/>
    <property type="project" value="UniProtKB-KW"/>
</dbReference>
<evidence type="ECO:0000256" key="5">
    <source>
        <dbReference type="ARBA" id="ARBA00022490"/>
    </source>
</evidence>
<keyword evidence="7" id="KW-0479">Metal-binding</keyword>
<dbReference type="EC" id="2.7.1.11" evidence="4"/>
<dbReference type="InterPro" id="IPR012829">
    <property type="entry name" value="Phosphofructokinase_III"/>
</dbReference>
<dbReference type="Pfam" id="PF00365">
    <property type="entry name" value="PFK"/>
    <property type="match status" value="1"/>
</dbReference>
<dbReference type="GO" id="GO:0048029">
    <property type="term" value="F:monosaccharide binding"/>
    <property type="evidence" value="ECO:0007669"/>
    <property type="project" value="TreeGrafter"/>
</dbReference>
<dbReference type="InterPro" id="IPR000023">
    <property type="entry name" value="Phosphofructokinase_dom"/>
</dbReference>
<evidence type="ECO:0000259" key="11">
    <source>
        <dbReference type="Pfam" id="PF00365"/>
    </source>
</evidence>
<dbReference type="Gene3D" id="3.40.50.450">
    <property type="match status" value="1"/>
</dbReference>
<dbReference type="GO" id="GO:0030388">
    <property type="term" value="P:fructose 1,6-bisphosphate metabolic process"/>
    <property type="evidence" value="ECO:0007669"/>
    <property type="project" value="TreeGrafter"/>
</dbReference>
<dbReference type="GO" id="GO:0005945">
    <property type="term" value="C:6-phosphofructokinase complex"/>
    <property type="evidence" value="ECO:0007669"/>
    <property type="project" value="TreeGrafter"/>
</dbReference>
<dbReference type="PIRSF" id="PIRSF000532">
    <property type="entry name" value="ATP_PFK_prok"/>
    <property type="match status" value="1"/>
</dbReference>
<dbReference type="InterPro" id="IPR012003">
    <property type="entry name" value="ATP_PFK_prok-type"/>
</dbReference>
<comment type="cofactor">
    <cofactor evidence="1">
        <name>Mg(2+)</name>
        <dbReference type="ChEBI" id="CHEBI:18420"/>
    </cofactor>
</comment>
<dbReference type="GO" id="GO:0016208">
    <property type="term" value="F:AMP binding"/>
    <property type="evidence" value="ECO:0007669"/>
    <property type="project" value="TreeGrafter"/>
</dbReference>
<dbReference type="GO" id="GO:0070095">
    <property type="term" value="F:fructose-6-phosphate binding"/>
    <property type="evidence" value="ECO:0007669"/>
    <property type="project" value="TreeGrafter"/>
</dbReference>
<dbReference type="GO" id="GO:0042802">
    <property type="term" value="F:identical protein binding"/>
    <property type="evidence" value="ECO:0007669"/>
    <property type="project" value="TreeGrafter"/>
</dbReference>
<keyword evidence="9" id="KW-0460">Magnesium</keyword>
<dbReference type="NCBIfam" id="NF002872">
    <property type="entry name" value="PRK03202.1"/>
    <property type="match status" value="1"/>
</dbReference>
<evidence type="ECO:0000256" key="3">
    <source>
        <dbReference type="ARBA" id="ARBA00004679"/>
    </source>
</evidence>
<name>A0A0F9PSB4_9ZZZZ</name>
<dbReference type="InterPro" id="IPR022953">
    <property type="entry name" value="ATP_PFK"/>
</dbReference>
<evidence type="ECO:0000256" key="10">
    <source>
        <dbReference type="ARBA" id="ARBA00023152"/>
    </source>
</evidence>
<comment type="caution">
    <text evidence="12">The sequence shown here is derived from an EMBL/GenBank/DDBJ whole genome shotgun (WGS) entry which is preliminary data.</text>
</comment>
<sequence>MKIAVLTGGGDSSAINAALRGIVFQAKKYGFELVGIKNGWAGLVNAEFTDLNEKTIENTLTRSGTVLGTSRTNPFKMDTVDAVVENIKKAGLDAFITIGGDDTNGVLNRLHDEKDEHINGVGIPQTIDNDILGTEYAVGFDTSINMATTAIDTLRSTAESHCRVMVVEVMGRDAGHIALVAGVAGGAHEILVPEEDFDLDKVCARLKKRHDEGCDYSIVVVAEGAKPKGAGQITQTEKKDAFGHAILGGIGQYLADVIEEKTGIESRFSNLGHLQRGGVPTALDRYMSIRFGVKAVDMIKDGDYGKLVAVVDGKLTSVPLKEGLAENKLIDMDVYHELNGLEYSSQPAKSKA</sequence>
<comment type="pathway">
    <text evidence="3">Carbohydrate degradation; glycolysis; D-glyceraldehyde 3-phosphate and glycerone phosphate from D-glucose: step 3/4.</text>
</comment>
<evidence type="ECO:0000313" key="12">
    <source>
        <dbReference type="EMBL" id="KKM96052.1"/>
    </source>
</evidence>
<dbReference type="GO" id="GO:0047334">
    <property type="term" value="F:diphosphate-fructose-6-phosphate 1-phosphotransferase activity"/>
    <property type="evidence" value="ECO:0007669"/>
    <property type="project" value="InterPro"/>
</dbReference>
<feature type="domain" description="Phosphofructokinase" evidence="11">
    <location>
        <begin position="2"/>
        <end position="299"/>
    </location>
</feature>
<keyword evidence="6" id="KW-0808">Transferase</keyword>
<evidence type="ECO:0000256" key="8">
    <source>
        <dbReference type="ARBA" id="ARBA00022777"/>
    </source>
</evidence>
<keyword evidence="10" id="KW-0324">Glycolysis</keyword>
<gene>
    <name evidence="12" type="ORF">LCGC14_1181940</name>
</gene>
<dbReference type="GO" id="GO:0006002">
    <property type="term" value="P:fructose 6-phosphate metabolic process"/>
    <property type="evidence" value="ECO:0007669"/>
    <property type="project" value="InterPro"/>
</dbReference>
<evidence type="ECO:0000256" key="7">
    <source>
        <dbReference type="ARBA" id="ARBA00022723"/>
    </source>
</evidence>
<evidence type="ECO:0000256" key="2">
    <source>
        <dbReference type="ARBA" id="ARBA00004496"/>
    </source>
</evidence>
<dbReference type="UniPathway" id="UPA00109">
    <property type="reaction ID" value="UER00182"/>
</dbReference>
<organism evidence="12">
    <name type="scientific">marine sediment metagenome</name>
    <dbReference type="NCBI Taxonomy" id="412755"/>
    <lineage>
        <taxon>unclassified sequences</taxon>
        <taxon>metagenomes</taxon>
        <taxon>ecological metagenomes</taxon>
    </lineage>
</organism>
<keyword evidence="8" id="KW-0418">Kinase</keyword>
<dbReference type="PANTHER" id="PTHR13697">
    <property type="entry name" value="PHOSPHOFRUCTOKINASE"/>
    <property type="match status" value="1"/>
</dbReference>
<evidence type="ECO:0000256" key="9">
    <source>
        <dbReference type="ARBA" id="ARBA00022842"/>
    </source>
</evidence>
<dbReference type="PANTHER" id="PTHR13697:SF52">
    <property type="entry name" value="ATP-DEPENDENT 6-PHOSPHOFRUCTOKINASE 3"/>
    <property type="match status" value="1"/>
</dbReference>
<comment type="subcellular location">
    <subcellularLocation>
        <location evidence="2">Cytoplasm</location>
    </subcellularLocation>
</comment>
<reference evidence="12" key="1">
    <citation type="journal article" date="2015" name="Nature">
        <title>Complex archaea that bridge the gap between prokaryotes and eukaryotes.</title>
        <authorList>
            <person name="Spang A."/>
            <person name="Saw J.H."/>
            <person name="Jorgensen S.L."/>
            <person name="Zaremba-Niedzwiedzka K."/>
            <person name="Martijn J."/>
            <person name="Lind A.E."/>
            <person name="van Eijk R."/>
            <person name="Schleper C."/>
            <person name="Guy L."/>
            <person name="Ettema T.J."/>
        </authorList>
    </citation>
    <scope>NUCLEOTIDE SEQUENCE</scope>
</reference>
<evidence type="ECO:0000256" key="6">
    <source>
        <dbReference type="ARBA" id="ARBA00022679"/>
    </source>
</evidence>
<dbReference type="EMBL" id="LAZR01005929">
    <property type="protein sequence ID" value="KKM96052.1"/>
    <property type="molecule type" value="Genomic_DNA"/>
</dbReference>
<protein>
    <recommendedName>
        <fullName evidence="4">6-phosphofructokinase</fullName>
        <ecNumber evidence="4">2.7.1.11</ecNumber>
    </recommendedName>
</protein>
<dbReference type="Gene3D" id="3.40.50.460">
    <property type="entry name" value="Phosphofructokinase domain"/>
    <property type="match status" value="1"/>
</dbReference>
<proteinExistence type="inferred from homology"/>
<dbReference type="GO" id="GO:0003872">
    <property type="term" value="F:6-phosphofructokinase activity"/>
    <property type="evidence" value="ECO:0007669"/>
    <property type="project" value="UniProtKB-EC"/>
</dbReference>
<dbReference type="InterPro" id="IPR035966">
    <property type="entry name" value="PKF_sf"/>
</dbReference>